<comment type="caution">
    <text evidence="3">The sequence shown here is derived from an EMBL/GenBank/DDBJ whole genome shotgun (WGS) entry which is preliminary data.</text>
</comment>
<reference evidence="3" key="1">
    <citation type="submission" date="2018-05" db="EMBL/GenBank/DDBJ databases">
        <title>Draft genome of Mucuna pruriens seed.</title>
        <authorList>
            <person name="Nnadi N.E."/>
            <person name="Vos R."/>
            <person name="Hasami M.H."/>
            <person name="Devisetty U.K."/>
            <person name="Aguiy J.C."/>
        </authorList>
    </citation>
    <scope>NUCLEOTIDE SEQUENCE [LARGE SCALE GENOMIC DNA]</scope>
    <source>
        <strain evidence="3">JCA_2017</strain>
    </source>
</reference>
<proteinExistence type="predicted"/>
<organism evidence="3 4">
    <name type="scientific">Mucuna pruriens</name>
    <name type="common">Velvet bean</name>
    <name type="synonym">Dolichos pruriens</name>
    <dbReference type="NCBI Taxonomy" id="157652"/>
    <lineage>
        <taxon>Eukaryota</taxon>
        <taxon>Viridiplantae</taxon>
        <taxon>Streptophyta</taxon>
        <taxon>Embryophyta</taxon>
        <taxon>Tracheophyta</taxon>
        <taxon>Spermatophyta</taxon>
        <taxon>Magnoliopsida</taxon>
        <taxon>eudicotyledons</taxon>
        <taxon>Gunneridae</taxon>
        <taxon>Pentapetalae</taxon>
        <taxon>rosids</taxon>
        <taxon>fabids</taxon>
        <taxon>Fabales</taxon>
        <taxon>Fabaceae</taxon>
        <taxon>Papilionoideae</taxon>
        <taxon>50 kb inversion clade</taxon>
        <taxon>NPAAA clade</taxon>
        <taxon>indigoferoid/millettioid clade</taxon>
        <taxon>Phaseoleae</taxon>
        <taxon>Mucuna</taxon>
    </lineage>
</organism>
<evidence type="ECO:0000313" key="4">
    <source>
        <dbReference type="Proteomes" id="UP000257109"/>
    </source>
</evidence>
<evidence type="ECO:0000256" key="1">
    <source>
        <dbReference type="SAM" id="MobiDB-lite"/>
    </source>
</evidence>
<feature type="non-terminal residue" evidence="3">
    <location>
        <position position="1"/>
    </location>
</feature>
<evidence type="ECO:0000313" key="3">
    <source>
        <dbReference type="EMBL" id="RDX74825.1"/>
    </source>
</evidence>
<feature type="compositionally biased region" description="Low complexity" evidence="1">
    <location>
        <begin position="300"/>
        <end position="315"/>
    </location>
</feature>
<dbReference type="PANTHER" id="PTHR33223:SF3">
    <property type="match status" value="1"/>
</dbReference>
<dbReference type="EMBL" id="QJKJ01010049">
    <property type="protein sequence ID" value="RDX74825.1"/>
    <property type="molecule type" value="Genomic_DNA"/>
</dbReference>
<accession>A0A371F960</accession>
<dbReference type="Pfam" id="PF03732">
    <property type="entry name" value="Retrotrans_gag"/>
    <property type="match status" value="1"/>
</dbReference>
<dbReference type="Proteomes" id="UP000257109">
    <property type="component" value="Unassembled WGS sequence"/>
</dbReference>
<evidence type="ECO:0000259" key="2">
    <source>
        <dbReference type="Pfam" id="PF03732"/>
    </source>
</evidence>
<dbReference type="AlphaFoldDB" id="A0A371F960"/>
<name>A0A371F960_MUCPR</name>
<dbReference type="PANTHER" id="PTHR33223">
    <property type="entry name" value="CCHC-TYPE DOMAIN-CONTAINING PROTEIN"/>
    <property type="match status" value="1"/>
</dbReference>
<protein>
    <recommendedName>
        <fullName evidence="2">Retrotransposon gag domain-containing protein</fullName>
    </recommendedName>
</protein>
<dbReference type="InterPro" id="IPR005162">
    <property type="entry name" value="Retrotrans_gag_dom"/>
</dbReference>
<feature type="region of interest" description="Disordered" evidence="1">
    <location>
        <begin position="266"/>
        <end position="341"/>
    </location>
</feature>
<sequence length="341" mass="38740">MDNNDRTLKELATPDVARRSPQALEGISCGLFHNEAVGDTGILHQNEGISILPGWSCKGWLYLQPVLFNTWGDMKRMFLEKFFLVSRTVTIRKEMCGITQHSRETLHEYWQRFNKLCATCSHHQITKKLLIQYFYEGLTMMDQSMIDPASGGALMDKTLATTRHLISNMASNTQQFGIRGANQPRMVNKISVVDNLRLENQLTKLTSLVRQLAVGQNQQSIEATVCGICTFVEHPTDMCPTFVGAIDGYQYGKQPYQSRPFDNQQFRKQPFRPRPSQGPYAAQRFEPTPSTPQVPTGYRQPTPQYQAPPFQQQQQRMLAQGNSPSLEDLMKELAASNPEFQ</sequence>
<keyword evidence="4" id="KW-1185">Reference proteome</keyword>
<gene>
    <name evidence="3" type="ORF">CR513_45384</name>
</gene>
<feature type="compositionally biased region" description="Polar residues" evidence="1">
    <location>
        <begin position="316"/>
        <end position="325"/>
    </location>
</feature>
<feature type="domain" description="Retrotransposon gag" evidence="2">
    <location>
        <begin position="68"/>
        <end position="139"/>
    </location>
</feature>